<gene>
    <name evidence="1" type="ORF">BDV25DRAFT_138265</name>
</gene>
<sequence>MSERKRIYYSFKTIEAYQAVGEELRQIIEKDTGSEAWICNRALPPTCYPPPMTEGAIEELKKLDGVVVGYIDDD</sequence>
<reference evidence="1 2" key="1">
    <citation type="submission" date="2019-04" db="EMBL/GenBank/DDBJ databases">
        <title>Friends and foes A comparative genomics study of 23 Aspergillus species from section Flavi.</title>
        <authorList>
            <consortium name="DOE Joint Genome Institute"/>
            <person name="Kjaerbolling I."/>
            <person name="Vesth T."/>
            <person name="Frisvad J.C."/>
            <person name="Nybo J.L."/>
            <person name="Theobald S."/>
            <person name="Kildgaard S."/>
            <person name="Isbrandt T."/>
            <person name="Kuo A."/>
            <person name="Sato A."/>
            <person name="Lyhne E.K."/>
            <person name="Kogle M.E."/>
            <person name="Wiebenga A."/>
            <person name="Kun R.S."/>
            <person name="Lubbers R.J."/>
            <person name="Makela M.R."/>
            <person name="Barry K."/>
            <person name="Chovatia M."/>
            <person name="Clum A."/>
            <person name="Daum C."/>
            <person name="Haridas S."/>
            <person name="He G."/>
            <person name="LaButti K."/>
            <person name="Lipzen A."/>
            <person name="Mondo S."/>
            <person name="Riley R."/>
            <person name="Salamov A."/>
            <person name="Simmons B.A."/>
            <person name="Magnuson J.K."/>
            <person name="Henrissat B."/>
            <person name="Mortensen U.H."/>
            <person name="Larsen T.O."/>
            <person name="Devries R.P."/>
            <person name="Grigoriev I.V."/>
            <person name="Machida M."/>
            <person name="Baker S.E."/>
            <person name="Andersen M.R."/>
        </authorList>
    </citation>
    <scope>NUCLEOTIDE SEQUENCE [LARGE SCALE GENOMIC DNA]</scope>
    <source>
        <strain evidence="1 2">IBT 18842</strain>
    </source>
</reference>
<dbReference type="Proteomes" id="UP000325780">
    <property type="component" value="Unassembled WGS sequence"/>
</dbReference>
<protein>
    <submittedName>
        <fullName evidence="1">Uncharacterized protein</fullName>
    </submittedName>
</protein>
<dbReference type="EMBL" id="ML742059">
    <property type="protein sequence ID" value="KAE8152101.1"/>
    <property type="molecule type" value="Genomic_DNA"/>
</dbReference>
<dbReference type="AlphaFoldDB" id="A0A5N6U1I0"/>
<evidence type="ECO:0000313" key="2">
    <source>
        <dbReference type="Proteomes" id="UP000325780"/>
    </source>
</evidence>
<keyword evidence="2" id="KW-1185">Reference proteome</keyword>
<name>A0A5N6U1I0_ASPAV</name>
<organism evidence="1 2">
    <name type="scientific">Aspergillus avenaceus</name>
    <dbReference type="NCBI Taxonomy" id="36643"/>
    <lineage>
        <taxon>Eukaryota</taxon>
        <taxon>Fungi</taxon>
        <taxon>Dikarya</taxon>
        <taxon>Ascomycota</taxon>
        <taxon>Pezizomycotina</taxon>
        <taxon>Eurotiomycetes</taxon>
        <taxon>Eurotiomycetidae</taxon>
        <taxon>Eurotiales</taxon>
        <taxon>Aspergillaceae</taxon>
        <taxon>Aspergillus</taxon>
        <taxon>Aspergillus subgen. Circumdati</taxon>
    </lineage>
</organism>
<evidence type="ECO:0000313" key="1">
    <source>
        <dbReference type="EMBL" id="KAE8152101.1"/>
    </source>
</evidence>
<proteinExistence type="predicted"/>
<dbReference type="OrthoDB" id="3434980at2759"/>
<accession>A0A5N6U1I0</accession>